<dbReference type="PANTHER" id="PTHR43280">
    <property type="entry name" value="ARAC-FAMILY TRANSCRIPTIONAL REGULATOR"/>
    <property type="match status" value="1"/>
</dbReference>
<feature type="transmembrane region" description="Helical" evidence="4">
    <location>
        <begin position="191"/>
        <end position="210"/>
    </location>
</feature>
<keyword evidence="2" id="KW-0238">DNA-binding</keyword>
<dbReference type="Pfam" id="PF12833">
    <property type="entry name" value="HTH_18"/>
    <property type="match status" value="1"/>
</dbReference>
<accession>A0ABQ0AH29</accession>
<evidence type="ECO:0000256" key="1">
    <source>
        <dbReference type="ARBA" id="ARBA00023015"/>
    </source>
</evidence>
<feature type="transmembrane region" description="Helical" evidence="4">
    <location>
        <begin position="39"/>
        <end position="59"/>
    </location>
</feature>
<feature type="transmembrane region" description="Helical" evidence="4">
    <location>
        <begin position="6"/>
        <end position="27"/>
    </location>
</feature>
<feature type="domain" description="HTH araC/xylS-type" evidence="5">
    <location>
        <begin position="248"/>
        <end position="350"/>
    </location>
</feature>
<keyword evidence="7" id="KW-1185">Reference proteome</keyword>
<keyword evidence="4" id="KW-1133">Transmembrane helix</keyword>
<feature type="transmembrane region" description="Helical" evidence="4">
    <location>
        <begin position="97"/>
        <end position="118"/>
    </location>
</feature>
<dbReference type="Gene3D" id="1.10.10.60">
    <property type="entry name" value="Homeodomain-like"/>
    <property type="match status" value="1"/>
</dbReference>
<keyword evidence="3" id="KW-0804">Transcription</keyword>
<sequence>MVLHIAILAATMSLSAVMSLFLARIAVAGRYGASSAALSVFFGLTTLSAGLLLATLLWPDTSLRQWRAVLGAAALPALYLHFAFGSAPDRRPGSAEIYHLAPMVAVAAGLLLNAFWAIDPILLVTYGGYLWALVRLHGRGAQHFCSLGPEVATTLLWLRIVIGVLCASLALEVAIFSELLWGGAIETSRPLLLSTVLFFGLVSYALLGAMGRPSLFEHVYGLVVDRATLPTETEDSVTAEPADYALLQRINAFLEDPAILADDRLTLSRLSKRLGVPARAVSVAVNRITGQSFSDLLNDRRIALATRLMEDDPDCSLLEVMYASGFGSKSNFYTQFKRRTGMTPAAFRTQLCAGQGA</sequence>
<dbReference type="EMBL" id="BAABWU010000001">
    <property type="protein sequence ID" value="GAA6195179.1"/>
    <property type="molecule type" value="Genomic_DNA"/>
</dbReference>
<keyword evidence="1" id="KW-0805">Transcription regulation</keyword>
<evidence type="ECO:0000256" key="4">
    <source>
        <dbReference type="SAM" id="Phobius"/>
    </source>
</evidence>
<proteinExistence type="predicted"/>
<dbReference type="PANTHER" id="PTHR43280:SF29">
    <property type="entry name" value="ARAC-FAMILY TRANSCRIPTIONAL REGULATOR"/>
    <property type="match status" value="1"/>
</dbReference>
<comment type="caution">
    <text evidence="6">The sequence shown here is derived from an EMBL/GenBank/DDBJ whole genome shotgun (WGS) entry which is preliminary data.</text>
</comment>
<gene>
    <name evidence="6" type="ORF">NBRC116598_06230</name>
</gene>
<dbReference type="InterPro" id="IPR009057">
    <property type="entry name" value="Homeodomain-like_sf"/>
</dbReference>
<dbReference type="Proteomes" id="UP001441944">
    <property type="component" value="Unassembled WGS sequence"/>
</dbReference>
<dbReference type="SMART" id="SM00342">
    <property type="entry name" value="HTH_ARAC"/>
    <property type="match status" value="1"/>
</dbReference>
<organism evidence="6 7">
    <name type="scientific">Pseudophaeobacter arcticus</name>
    <dbReference type="NCBI Taxonomy" id="385492"/>
    <lineage>
        <taxon>Bacteria</taxon>
        <taxon>Pseudomonadati</taxon>
        <taxon>Pseudomonadota</taxon>
        <taxon>Alphaproteobacteria</taxon>
        <taxon>Rhodobacterales</taxon>
        <taxon>Paracoccaceae</taxon>
        <taxon>Pseudophaeobacter</taxon>
    </lineage>
</organism>
<keyword evidence="4" id="KW-0812">Transmembrane</keyword>
<evidence type="ECO:0000259" key="5">
    <source>
        <dbReference type="PROSITE" id="PS01124"/>
    </source>
</evidence>
<evidence type="ECO:0000313" key="7">
    <source>
        <dbReference type="Proteomes" id="UP001441944"/>
    </source>
</evidence>
<reference evidence="6 7" key="1">
    <citation type="submission" date="2024-04" db="EMBL/GenBank/DDBJ databases">
        <title>Draft genome sequence of Pseudophaeobacter arcticus NBRC 116598.</title>
        <authorList>
            <person name="Miyakawa T."/>
            <person name="Kusuya Y."/>
            <person name="Miura T."/>
        </authorList>
    </citation>
    <scope>NUCLEOTIDE SEQUENCE [LARGE SCALE GENOMIC DNA]</scope>
    <source>
        <strain evidence="6 7">SU-CL00105</strain>
    </source>
</reference>
<feature type="transmembrane region" description="Helical" evidence="4">
    <location>
        <begin position="156"/>
        <end position="179"/>
    </location>
</feature>
<name>A0ABQ0AH29_9RHOB</name>
<dbReference type="SUPFAM" id="SSF46689">
    <property type="entry name" value="Homeodomain-like"/>
    <property type="match status" value="1"/>
</dbReference>
<protein>
    <recommendedName>
        <fullName evidence="5">HTH araC/xylS-type domain-containing protein</fullName>
    </recommendedName>
</protein>
<evidence type="ECO:0000313" key="6">
    <source>
        <dbReference type="EMBL" id="GAA6195179.1"/>
    </source>
</evidence>
<evidence type="ECO:0000256" key="2">
    <source>
        <dbReference type="ARBA" id="ARBA00023125"/>
    </source>
</evidence>
<evidence type="ECO:0000256" key="3">
    <source>
        <dbReference type="ARBA" id="ARBA00023163"/>
    </source>
</evidence>
<feature type="transmembrane region" description="Helical" evidence="4">
    <location>
        <begin position="65"/>
        <end position="85"/>
    </location>
</feature>
<keyword evidence="4" id="KW-0472">Membrane</keyword>
<dbReference type="PROSITE" id="PS01124">
    <property type="entry name" value="HTH_ARAC_FAMILY_2"/>
    <property type="match status" value="1"/>
</dbReference>
<dbReference type="InterPro" id="IPR018060">
    <property type="entry name" value="HTH_AraC"/>
</dbReference>